<sequence>MITLYDIPAIPPLSAWSPNTWKTRFTLNYKDLPYKTEWIEYPDITPLYKEHNIAPTGFYPDGSAYHSLPVIKDEDESTGEVTYVAESLEIAKYLDKKYPAAPKVVLEEDGTEGELLEKQKAFKDEIGKKLMFPFFLVLFKGVTPKLNPRSAAHFNIARAKDLSLLSPDKPVSNLDQVHLSPEEAKEKWQGLKKGFADFGERYFGGKGELTWLLGDKISFGDFILGGFLLWIKTAAGEESLEWQDLLTWDDGKWKSNYAFMCPRCVEVLSASHGHGNDRPQFGANFHSLGVCHTWLRGKCGRVEH</sequence>
<organism evidence="2 3">
    <name type="scientific">Coprinopsis marcescibilis</name>
    <name type="common">Agaric fungus</name>
    <name type="synonym">Psathyrella marcescibilis</name>
    <dbReference type="NCBI Taxonomy" id="230819"/>
    <lineage>
        <taxon>Eukaryota</taxon>
        <taxon>Fungi</taxon>
        <taxon>Dikarya</taxon>
        <taxon>Basidiomycota</taxon>
        <taxon>Agaricomycotina</taxon>
        <taxon>Agaricomycetes</taxon>
        <taxon>Agaricomycetidae</taxon>
        <taxon>Agaricales</taxon>
        <taxon>Agaricineae</taxon>
        <taxon>Psathyrellaceae</taxon>
        <taxon>Coprinopsis</taxon>
    </lineage>
</organism>
<dbReference type="Pfam" id="PF22041">
    <property type="entry name" value="GST_C_7"/>
    <property type="match status" value="1"/>
</dbReference>
<evidence type="ECO:0000313" key="3">
    <source>
        <dbReference type="Proteomes" id="UP000307440"/>
    </source>
</evidence>
<dbReference type="STRING" id="230819.A0A5C3KQR4"/>
<dbReference type="Proteomes" id="UP000307440">
    <property type="component" value="Unassembled WGS sequence"/>
</dbReference>
<dbReference type="SUPFAM" id="SSF52833">
    <property type="entry name" value="Thioredoxin-like"/>
    <property type="match status" value="1"/>
</dbReference>
<dbReference type="Pfam" id="PF13409">
    <property type="entry name" value="GST_N_2"/>
    <property type="match status" value="1"/>
</dbReference>
<dbReference type="InterPro" id="IPR004045">
    <property type="entry name" value="Glutathione_S-Trfase_N"/>
</dbReference>
<proteinExistence type="predicted"/>
<dbReference type="SUPFAM" id="SSF47616">
    <property type="entry name" value="GST C-terminal domain-like"/>
    <property type="match status" value="1"/>
</dbReference>
<evidence type="ECO:0000313" key="2">
    <source>
        <dbReference type="EMBL" id="TFK22734.1"/>
    </source>
</evidence>
<keyword evidence="3" id="KW-1185">Reference proteome</keyword>
<name>A0A5C3KQR4_COPMA</name>
<dbReference type="EMBL" id="ML210234">
    <property type="protein sequence ID" value="TFK22734.1"/>
    <property type="molecule type" value="Genomic_DNA"/>
</dbReference>
<dbReference type="AlphaFoldDB" id="A0A5C3KQR4"/>
<evidence type="ECO:0000259" key="1">
    <source>
        <dbReference type="PROSITE" id="PS50404"/>
    </source>
</evidence>
<reference evidence="2 3" key="1">
    <citation type="journal article" date="2019" name="Nat. Ecol. Evol.">
        <title>Megaphylogeny resolves global patterns of mushroom evolution.</title>
        <authorList>
            <person name="Varga T."/>
            <person name="Krizsan K."/>
            <person name="Foldi C."/>
            <person name="Dima B."/>
            <person name="Sanchez-Garcia M."/>
            <person name="Sanchez-Ramirez S."/>
            <person name="Szollosi G.J."/>
            <person name="Szarkandi J.G."/>
            <person name="Papp V."/>
            <person name="Albert L."/>
            <person name="Andreopoulos W."/>
            <person name="Angelini C."/>
            <person name="Antonin V."/>
            <person name="Barry K.W."/>
            <person name="Bougher N.L."/>
            <person name="Buchanan P."/>
            <person name="Buyck B."/>
            <person name="Bense V."/>
            <person name="Catcheside P."/>
            <person name="Chovatia M."/>
            <person name="Cooper J."/>
            <person name="Damon W."/>
            <person name="Desjardin D."/>
            <person name="Finy P."/>
            <person name="Geml J."/>
            <person name="Haridas S."/>
            <person name="Hughes K."/>
            <person name="Justo A."/>
            <person name="Karasinski D."/>
            <person name="Kautmanova I."/>
            <person name="Kiss B."/>
            <person name="Kocsube S."/>
            <person name="Kotiranta H."/>
            <person name="LaButti K.M."/>
            <person name="Lechner B.E."/>
            <person name="Liimatainen K."/>
            <person name="Lipzen A."/>
            <person name="Lukacs Z."/>
            <person name="Mihaltcheva S."/>
            <person name="Morgado L.N."/>
            <person name="Niskanen T."/>
            <person name="Noordeloos M.E."/>
            <person name="Ohm R.A."/>
            <person name="Ortiz-Santana B."/>
            <person name="Ovrebo C."/>
            <person name="Racz N."/>
            <person name="Riley R."/>
            <person name="Savchenko A."/>
            <person name="Shiryaev A."/>
            <person name="Soop K."/>
            <person name="Spirin V."/>
            <person name="Szebenyi C."/>
            <person name="Tomsovsky M."/>
            <person name="Tulloss R.E."/>
            <person name="Uehling J."/>
            <person name="Grigoriev I.V."/>
            <person name="Vagvolgyi C."/>
            <person name="Papp T."/>
            <person name="Martin F.M."/>
            <person name="Miettinen O."/>
            <person name="Hibbett D.S."/>
            <person name="Nagy L.G."/>
        </authorList>
    </citation>
    <scope>NUCLEOTIDE SEQUENCE [LARGE SCALE GENOMIC DNA]</scope>
    <source>
        <strain evidence="2 3">CBS 121175</strain>
    </source>
</reference>
<feature type="domain" description="GST N-terminal" evidence="1">
    <location>
        <begin position="7"/>
        <end position="102"/>
    </location>
</feature>
<accession>A0A5C3KQR4</accession>
<protein>
    <recommendedName>
        <fullName evidence="1">GST N-terminal domain-containing protein</fullName>
    </recommendedName>
</protein>
<dbReference type="InterPro" id="IPR036249">
    <property type="entry name" value="Thioredoxin-like_sf"/>
</dbReference>
<dbReference type="Gene3D" id="3.40.30.10">
    <property type="entry name" value="Glutaredoxin"/>
    <property type="match status" value="1"/>
</dbReference>
<dbReference type="OrthoDB" id="4951845at2759"/>
<dbReference type="InterPro" id="IPR036282">
    <property type="entry name" value="Glutathione-S-Trfase_C_sf"/>
</dbReference>
<dbReference type="Gene3D" id="1.20.1050.10">
    <property type="match status" value="1"/>
</dbReference>
<dbReference type="InterPro" id="IPR054416">
    <property type="entry name" value="GST_UstS-like_C"/>
</dbReference>
<gene>
    <name evidence="2" type="ORF">FA15DRAFT_505041</name>
</gene>
<dbReference type="PROSITE" id="PS50404">
    <property type="entry name" value="GST_NTER"/>
    <property type="match status" value="1"/>
</dbReference>